<evidence type="ECO:0000256" key="2">
    <source>
        <dbReference type="SAM" id="MobiDB-lite"/>
    </source>
</evidence>
<dbReference type="GO" id="GO:0006376">
    <property type="term" value="P:mRNA splice site recognition"/>
    <property type="evidence" value="ECO:0007669"/>
    <property type="project" value="InterPro"/>
</dbReference>
<proteinExistence type="inferred from homology"/>
<evidence type="ECO:0000313" key="3">
    <source>
        <dbReference type="EMBL" id="SCV69088.1"/>
    </source>
</evidence>
<reference evidence="4" key="1">
    <citation type="submission" date="2016-09" db="EMBL/GenBank/DDBJ databases">
        <authorList>
            <person name="Jeantristanb JTB J.-T."/>
            <person name="Ricardo R."/>
        </authorList>
    </citation>
    <scope>NUCLEOTIDE SEQUENCE [LARGE SCALE GENOMIC DNA]</scope>
</reference>
<feature type="compositionally biased region" description="Pro residues" evidence="2">
    <location>
        <begin position="306"/>
        <end position="332"/>
    </location>
</feature>
<feature type="compositionally biased region" description="Pro residues" evidence="2">
    <location>
        <begin position="288"/>
        <end position="298"/>
    </location>
</feature>
<feature type="region of interest" description="Disordered" evidence="2">
    <location>
        <begin position="268"/>
        <end position="473"/>
    </location>
</feature>
<feature type="compositionally biased region" description="Basic and acidic residues" evidence="2">
    <location>
        <begin position="197"/>
        <end position="208"/>
    </location>
</feature>
<dbReference type="AlphaFoldDB" id="A0A238FD73"/>
<evidence type="ECO:0000256" key="1">
    <source>
        <dbReference type="ARBA" id="ARBA00005655"/>
    </source>
</evidence>
<name>A0A238FD73_9BASI</name>
<dbReference type="OrthoDB" id="153872at2759"/>
<feature type="compositionally biased region" description="Low complexity" evidence="2">
    <location>
        <begin position="333"/>
        <end position="345"/>
    </location>
</feature>
<gene>
    <name evidence="3" type="ORF">BQ2448_2108</name>
</gene>
<dbReference type="Proteomes" id="UP000198372">
    <property type="component" value="Unassembled WGS sequence"/>
</dbReference>
<dbReference type="Pfam" id="PF03194">
    <property type="entry name" value="LUC7"/>
    <property type="match status" value="2"/>
</dbReference>
<feature type="region of interest" description="Disordered" evidence="2">
    <location>
        <begin position="197"/>
        <end position="217"/>
    </location>
</feature>
<keyword evidence="4" id="KW-1185">Reference proteome</keyword>
<evidence type="ECO:0000313" key="4">
    <source>
        <dbReference type="Proteomes" id="UP000198372"/>
    </source>
</evidence>
<dbReference type="PANTHER" id="PTHR12375">
    <property type="entry name" value="RNA-BINDING PROTEIN LUC7-RELATED"/>
    <property type="match status" value="1"/>
</dbReference>
<dbReference type="EMBL" id="FMSP01000004">
    <property type="protein sequence ID" value="SCV69088.1"/>
    <property type="molecule type" value="Genomic_DNA"/>
</dbReference>
<feature type="compositionally biased region" description="Basic and acidic residues" evidence="2">
    <location>
        <begin position="346"/>
        <end position="473"/>
    </location>
</feature>
<dbReference type="GO" id="GO:0003729">
    <property type="term" value="F:mRNA binding"/>
    <property type="evidence" value="ECO:0007669"/>
    <property type="project" value="InterPro"/>
</dbReference>
<dbReference type="InterPro" id="IPR004882">
    <property type="entry name" value="Luc7-rel"/>
</dbReference>
<dbReference type="GO" id="GO:0005685">
    <property type="term" value="C:U1 snRNP"/>
    <property type="evidence" value="ECO:0007669"/>
    <property type="project" value="InterPro"/>
</dbReference>
<comment type="similarity">
    <text evidence="1">Belongs to the Luc7 family.</text>
</comment>
<dbReference type="STRING" id="269621.A0A238FD73"/>
<protein>
    <submittedName>
        <fullName evidence="3">BQ2448_2108 protein</fullName>
    </submittedName>
</protein>
<sequence>MGRRAEVQRKLLEQLMGAESMGIVTVTPSLWDPKVCRAFVTGVCTHDLFTNTKMDLGTCPRVHSPKLKNEYDALRAKAEAEGDQVKIKELNRLRLDFEQQTLAFVEECDRRIRMAQRRLEKTPEENARFVNLMREIGEVEGAYQAAMSEVELLGESRPFVVGILVLVAQQYRPPLFPTGSEGKVEESLAQLTKAEALKSEKEEKERELQNLSETAGASGHQKLRVCDICGAYLSLLDSDRRLADHFGGRMHLGYHQLRIMMDEWRTRGPLATGPAPPHGGSAPNGSSQPPPSGPPPSSAPSGPASYRPPPSAPLSRPPPSGSMVPSGPPAPGFVPAAGPASATSSGRERSDRERNDRDRDSHRSDRDREHRSSRDDRDKERDGGERRSDRDRSDRDRDGHRSSRDDRDRDHRSSRDERDSHRSSRRSEDDRERGDRRSSRRYDDVDEPRPSSSRRLDDAEDRLDGDKRRKIEA</sequence>
<organism evidence="3 4">
    <name type="scientific">Microbotryum intermedium</name>
    <dbReference type="NCBI Taxonomy" id="269621"/>
    <lineage>
        <taxon>Eukaryota</taxon>
        <taxon>Fungi</taxon>
        <taxon>Dikarya</taxon>
        <taxon>Basidiomycota</taxon>
        <taxon>Pucciniomycotina</taxon>
        <taxon>Microbotryomycetes</taxon>
        <taxon>Microbotryales</taxon>
        <taxon>Microbotryaceae</taxon>
        <taxon>Microbotryum</taxon>
    </lineage>
</organism>
<accession>A0A238FD73</accession>